<feature type="domain" description="Coenzyme F420:L-glutamate ligase-like" evidence="1">
    <location>
        <begin position="7"/>
        <end position="201"/>
    </location>
</feature>
<dbReference type="Proteomes" id="UP000680625">
    <property type="component" value="Chromosome"/>
</dbReference>
<dbReference type="GeneID" id="301704428"/>
<organism evidence="2 3">
    <name type="scientific">Chlamydia crocodili</name>
    <dbReference type="NCBI Taxonomy" id="2766982"/>
    <lineage>
        <taxon>Bacteria</taxon>
        <taxon>Pseudomonadati</taxon>
        <taxon>Chlamydiota</taxon>
        <taxon>Chlamydiia</taxon>
        <taxon>Chlamydiales</taxon>
        <taxon>Chlamydiaceae</taxon>
        <taxon>Chlamydia/Chlamydophila group</taxon>
        <taxon>Chlamydia</taxon>
    </lineage>
</organism>
<evidence type="ECO:0000313" key="2">
    <source>
        <dbReference type="EMBL" id="QVE49518.1"/>
    </source>
</evidence>
<dbReference type="InterPro" id="IPR026416">
    <property type="entry name" value="Fol_metab_g-glu_lig"/>
</dbReference>
<dbReference type="EMBL" id="CP060791">
    <property type="protein sequence ID" value="QVE49518.1"/>
    <property type="molecule type" value="Genomic_DNA"/>
</dbReference>
<dbReference type="PANTHER" id="PTHR47917">
    <property type="match status" value="1"/>
</dbReference>
<sequence length="244" mass="27008">MKVSPIVTRRVHVHDDLYEILEESLPSLSENSIIALSSKVLSLCEGAVVDTKTTTKEDLIKQESDAYVYSACHDLYLTKKRGILIPSAGIDESNAQDYYVLYPRDLLASTNALGAWLKSSYHLENLGVIIVDSHTTPMRRGVLGLGLCWYGFSPLYSYVGKPDCFGRPLRMTQINLLDALAVSAVLCMGEGDEHTPLALIEDAPKITFHSSPTLQSDLSLLDIDETEDLYGPILRSVAWESTHF</sequence>
<dbReference type="PANTHER" id="PTHR47917:SF1">
    <property type="entry name" value="COENZYME F420:L-GLUTAMATE LIGASE"/>
    <property type="match status" value="1"/>
</dbReference>
<name>A0ABX8CGU6_9CHLA</name>
<dbReference type="InterPro" id="IPR002847">
    <property type="entry name" value="F420-0_gamma-glut_ligase-dom"/>
</dbReference>
<dbReference type="NCBIfam" id="TIGR04132">
    <property type="entry name" value="intra_fol_E_lig"/>
    <property type="match status" value="1"/>
</dbReference>
<gene>
    <name evidence="2" type="ORF">H9Q19_02315</name>
</gene>
<reference evidence="2 3" key="1">
    <citation type="submission" date="2020-08" db="EMBL/GenBank/DDBJ databases">
        <title>Isolation and characterization of novel Chlamydia from Siamese crocodiles (Crocodylus siamensis).</title>
        <authorList>
            <person name="Sariya L."/>
        </authorList>
    </citation>
    <scope>NUCLEOTIDE SEQUENCE [LARGE SCALE GENOMIC DNA]</scope>
    <source>
        <strain evidence="2 3">No. 12</strain>
    </source>
</reference>
<accession>A0ABX8CGU6</accession>
<proteinExistence type="predicted"/>
<evidence type="ECO:0000313" key="3">
    <source>
        <dbReference type="Proteomes" id="UP000680625"/>
    </source>
</evidence>
<dbReference type="GO" id="GO:0016874">
    <property type="term" value="F:ligase activity"/>
    <property type="evidence" value="ECO:0007669"/>
    <property type="project" value="UniProtKB-KW"/>
</dbReference>
<dbReference type="Pfam" id="PF01996">
    <property type="entry name" value="F420_ligase"/>
    <property type="match status" value="1"/>
</dbReference>
<dbReference type="Gene3D" id="3.30.1330.100">
    <property type="entry name" value="CofE-like"/>
    <property type="match status" value="1"/>
</dbReference>
<dbReference type="RefSeq" id="WP_213241880.1">
    <property type="nucleotide sequence ID" value="NZ_CP060791.1"/>
</dbReference>
<evidence type="ECO:0000259" key="1">
    <source>
        <dbReference type="Pfam" id="PF01996"/>
    </source>
</evidence>
<keyword evidence="2" id="KW-0436">Ligase</keyword>
<keyword evidence="3" id="KW-1185">Reference proteome</keyword>
<protein>
    <submittedName>
        <fullName evidence="2">Folate metabolism gamma-glutamate ligase</fullName>
    </submittedName>
</protein>
<dbReference type="SUPFAM" id="SSF144010">
    <property type="entry name" value="CofE-like"/>
    <property type="match status" value="1"/>
</dbReference>